<keyword evidence="2 8" id="KW-0808">Transferase</keyword>
<feature type="binding site" evidence="8">
    <location>
        <position position="54"/>
    </location>
    <ligand>
        <name>Mg(2+)</name>
        <dbReference type="ChEBI" id="CHEBI:18420"/>
    </ligand>
</feature>
<comment type="caution">
    <text evidence="8">Lacks conserved residue(s) required for the propagation of feature annotation.</text>
</comment>
<evidence type="ECO:0000313" key="9">
    <source>
        <dbReference type="EMBL" id="AVI50851.1"/>
    </source>
</evidence>
<dbReference type="GO" id="GO:0046474">
    <property type="term" value="P:glycerophospholipid biosynthetic process"/>
    <property type="evidence" value="ECO:0007669"/>
    <property type="project" value="UniProtKB-UniRule"/>
</dbReference>
<dbReference type="NCBIfam" id="TIGR01768">
    <property type="entry name" value="GGGP-family"/>
    <property type="match status" value="1"/>
</dbReference>
<gene>
    <name evidence="9" type="ORF">C5O00_06555</name>
</gene>
<dbReference type="Pfam" id="PF01884">
    <property type="entry name" value="PcrB"/>
    <property type="match status" value="1"/>
</dbReference>
<dbReference type="InterPro" id="IPR008205">
    <property type="entry name" value="GGGP_HepGP_synthase"/>
</dbReference>
<evidence type="ECO:0000256" key="4">
    <source>
        <dbReference type="ARBA" id="ARBA00022842"/>
    </source>
</evidence>
<keyword evidence="5 8" id="KW-0443">Lipid metabolism</keyword>
<evidence type="ECO:0000256" key="3">
    <source>
        <dbReference type="ARBA" id="ARBA00022723"/>
    </source>
</evidence>
<evidence type="ECO:0000256" key="1">
    <source>
        <dbReference type="ARBA" id="ARBA00022516"/>
    </source>
</evidence>
<keyword evidence="6 8" id="KW-0594">Phospholipid biosynthesis</keyword>
<feature type="binding site" evidence="8">
    <location>
        <position position="26"/>
    </location>
    <ligand>
        <name>Mg(2+)</name>
        <dbReference type="ChEBI" id="CHEBI:18420"/>
    </ligand>
</feature>
<dbReference type="EC" id="2.5.1.41" evidence="8"/>
<reference evidence="9 10" key="1">
    <citation type="submission" date="2018-02" db="EMBL/GenBank/DDBJ databases">
        <title>Genomic analysis of the strain RR4-38 isolated from a seawater recirculating aquaculture system.</title>
        <authorList>
            <person name="Kim Y.-S."/>
            <person name="Jang Y.H."/>
            <person name="Kim K.-H."/>
        </authorList>
    </citation>
    <scope>NUCLEOTIDE SEQUENCE [LARGE SCALE GENOMIC DNA]</scope>
    <source>
        <strain evidence="9 10">RR4-38</strain>
    </source>
</reference>
<feature type="binding site" evidence="8">
    <location>
        <begin position="174"/>
        <end position="180"/>
    </location>
    <ligand>
        <name>sn-glycerol 1-phosphate</name>
        <dbReference type="ChEBI" id="CHEBI:57685"/>
    </ligand>
</feature>
<evidence type="ECO:0000256" key="7">
    <source>
        <dbReference type="ARBA" id="ARBA00023264"/>
    </source>
</evidence>
<dbReference type="EMBL" id="CP027062">
    <property type="protein sequence ID" value="AVI50851.1"/>
    <property type="molecule type" value="Genomic_DNA"/>
</dbReference>
<evidence type="ECO:0000256" key="8">
    <source>
        <dbReference type="HAMAP-Rule" id="MF_00112"/>
    </source>
</evidence>
<keyword evidence="7 8" id="KW-1208">Phospholipid metabolism</keyword>
<keyword evidence="3 8" id="KW-0479">Metal-binding</keyword>
<keyword evidence="10" id="KW-1185">Reference proteome</keyword>
<dbReference type="Proteomes" id="UP000238442">
    <property type="component" value="Chromosome"/>
</dbReference>
<comment type="function">
    <text evidence="8">Prenyltransferase that catalyzes the transfer of the geranylgeranyl moiety of geranylgeranyl diphosphate (GGPP) to the C3 hydroxyl of sn-glycerol-1-phosphate (G1P).</text>
</comment>
<dbReference type="AlphaFoldDB" id="A0A2S0HVY4"/>
<comment type="similarity">
    <text evidence="8">Belongs to the GGGP/HepGP synthase family. Group II subfamily.</text>
</comment>
<dbReference type="Gene3D" id="3.20.20.390">
    <property type="entry name" value="FMN-linked oxidoreductases"/>
    <property type="match status" value="1"/>
</dbReference>
<dbReference type="OrthoDB" id="9807235at2"/>
<name>A0A2S0HVY4_9FLAO</name>
<dbReference type="GO" id="GO:0047294">
    <property type="term" value="F:phosphoglycerol geranylgeranyltransferase activity"/>
    <property type="evidence" value="ECO:0007669"/>
    <property type="project" value="UniProtKB-UniRule"/>
</dbReference>
<comment type="catalytic activity">
    <reaction evidence="8">
        <text>sn-glycerol 1-phosphate + (2E,6E,10E)-geranylgeranyl diphosphate = sn-3-O-(geranylgeranyl)glycerol 1-phosphate + diphosphate</text>
        <dbReference type="Rhea" id="RHEA:23404"/>
        <dbReference type="ChEBI" id="CHEBI:33019"/>
        <dbReference type="ChEBI" id="CHEBI:57677"/>
        <dbReference type="ChEBI" id="CHEBI:57685"/>
        <dbReference type="ChEBI" id="CHEBI:58756"/>
        <dbReference type="EC" id="2.5.1.41"/>
    </reaction>
</comment>
<feature type="binding site" evidence="8">
    <location>
        <begin position="227"/>
        <end position="228"/>
    </location>
    <ligand>
        <name>sn-glycerol 1-phosphate</name>
        <dbReference type="ChEBI" id="CHEBI:57685"/>
    </ligand>
</feature>
<dbReference type="InterPro" id="IPR038597">
    <property type="entry name" value="GGGP/HepGP_synthase_sf"/>
</dbReference>
<dbReference type="NCBIfam" id="NF003198">
    <property type="entry name" value="PRK04169.1-2"/>
    <property type="match status" value="1"/>
</dbReference>
<evidence type="ECO:0000256" key="5">
    <source>
        <dbReference type="ARBA" id="ARBA00023098"/>
    </source>
</evidence>
<evidence type="ECO:0000256" key="2">
    <source>
        <dbReference type="ARBA" id="ARBA00022679"/>
    </source>
</evidence>
<dbReference type="SUPFAM" id="SSF51395">
    <property type="entry name" value="FMN-linked oxidoreductases"/>
    <property type="match status" value="1"/>
</dbReference>
<protein>
    <recommendedName>
        <fullName evidence="8">Geranylgeranylglyceryl phosphate synthase</fullName>
        <shortName evidence="8">GGGP synthase</shortName>
        <shortName evidence="8">GGGPS</shortName>
        <ecNumber evidence="8">2.5.1.41</ecNumber>
    </recommendedName>
    <alternativeName>
        <fullName evidence="8">(S)-3-O-geranylgeranylglyceryl phosphate synthase</fullName>
    </alternativeName>
    <alternativeName>
        <fullName evidence="8">Phosphoglycerol geranylgeranyltransferase</fullName>
    </alternativeName>
</protein>
<feature type="binding site" evidence="8">
    <location>
        <begin position="205"/>
        <end position="206"/>
    </location>
    <ligand>
        <name>sn-glycerol 1-phosphate</name>
        <dbReference type="ChEBI" id="CHEBI:57685"/>
    </ligand>
</feature>
<evidence type="ECO:0000313" key="10">
    <source>
        <dbReference type="Proteomes" id="UP000238442"/>
    </source>
</evidence>
<keyword evidence="4 8" id="KW-0460">Magnesium</keyword>
<dbReference type="KEGG" id="aue:C5O00_06555"/>
<dbReference type="RefSeq" id="WP_105215992.1">
    <property type="nucleotide sequence ID" value="NZ_CP027062.1"/>
</dbReference>
<proteinExistence type="inferred from homology"/>
<sequence>MKYQNVYSAILDAVSLRKKLLAILVDPDKFDLDRVPEFLRNLPSRTTHIFVGGSSVPFGLTEKVVEAMKLYTAKPIILFPGDVSQITAAADALLFLTLFSGDNPEYLVGQQVKAVKILRPIDLEVIPTGYLLIDGGIHSAVAAVTKTRPIPQEEVRRIVDTSVAARLSGKKLIYLEAGSGARNMVKPEIISEVKKEINLPLIVGGGIRTEGQLEAAYNAGADMVVMGTAFEKTQE</sequence>
<evidence type="ECO:0000256" key="6">
    <source>
        <dbReference type="ARBA" id="ARBA00023209"/>
    </source>
</evidence>
<comment type="cofactor">
    <cofactor evidence="8">
        <name>Mg(2+)</name>
        <dbReference type="ChEBI" id="CHEBI:18420"/>
    </cofactor>
</comment>
<accession>A0A2S0HVY4</accession>
<organism evidence="9 10">
    <name type="scientific">Pukyongia salina</name>
    <dbReference type="NCBI Taxonomy" id="2094025"/>
    <lineage>
        <taxon>Bacteria</taxon>
        <taxon>Pseudomonadati</taxon>
        <taxon>Bacteroidota</taxon>
        <taxon>Flavobacteriia</taxon>
        <taxon>Flavobacteriales</taxon>
        <taxon>Flavobacteriaceae</taxon>
        <taxon>Pukyongia</taxon>
    </lineage>
</organism>
<keyword evidence="1 8" id="KW-0444">Lipid biosynthesis</keyword>
<dbReference type="GO" id="GO:0000287">
    <property type="term" value="F:magnesium ion binding"/>
    <property type="evidence" value="ECO:0007669"/>
    <property type="project" value="UniProtKB-UniRule"/>
</dbReference>
<dbReference type="HAMAP" id="MF_00112">
    <property type="entry name" value="GGGP_HepGP_synthase"/>
    <property type="match status" value="1"/>
</dbReference>